<dbReference type="EMBL" id="JAGSPN010000001">
    <property type="protein sequence ID" value="MBR7780804.1"/>
    <property type="molecule type" value="Genomic_DNA"/>
</dbReference>
<name>A0A941I5G0_9BURK</name>
<dbReference type="Proteomes" id="UP000680067">
    <property type="component" value="Unassembled WGS sequence"/>
</dbReference>
<comment type="caution">
    <text evidence="2">The sequence shown here is derived from an EMBL/GenBank/DDBJ whole genome shotgun (WGS) entry which is preliminary data.</text>
</comment>
<organism evidence="2 3">
    <name type="scientific">Undibacterium luofuense</name>
    <dbReference type="NCBI Taxonomy" id="2828733"/>
    <lineage>
        <taxon>Bacteria</taxon>
        <taxon>Pseudomonadati</taxon>
        <taxon>Pseudomonadota</taxon>
        <taxon>Betaproteobacteria</taxon>
        <taxon>Burkholderiales</taxon>
        <taxon>Oxalobacteraceae</taxon>
        <taxon>Undibacterium</taxon>
    </lineage>
</organism>
<dbReference type="RefSeq" id="WP_212686181.1">
    <property type="nucleotide sequence ID" value="NZ_CAXBSD010000035.1"/>
</dbReference>
<dbReference type="Pfam" id="PF19942">
    <property type="entry name" value="DUF6404"/>
    <property type="match status" value="1"/>
</dbReference>
<reference evidence="2" key="1">
    <citation type="submission" date="2021-04" db="EMBL/GenBank/DDBJ databases">
        <title>novel species isolated from subtropical streams in China.</title>
        <authorList>
            <person name="Lu H."/>
        </authorList>
    </citation>
    <scope>NUCLEOTIDE SEQUENCE</scope>
    <source>
        <strain evidence="2">LFS511W</strain>
    </source>
</reference>
<keyword evidence="3" id="KW-1185">Reference proteome</keyword>
<evidence type="ECO:0000313" key="3">
    <source>
        <dbReference type="Proteomes" id="UP000680067"/>
    </source>
</evidence>
<feature type="transmembrane region" description="Helical" evidence="1">
    <location>
        <begin position="90"/>
        <end position="110"/>
    </location>
</feature>
<dbReference type="InterPro" id="IPR045644">
    <property type="entry name" value="DUF6404"/>
</dbReference>
<keyword evidence="1" id="KW-0812">Transmembrane</keyword>
<proteinExistence type="predicted"/>
<evidence type="ECO:0000313" key="2">
    <source>
        <dbReference type="EMBL" id="MBR7780804.1"/>
    </source>
</evidence>
<evidence type="ECO:0000256" key="1">
    <source>
        <dbReference type="SAM" id="Phobius"/>
    </source>
</evidence>
<dbReference type="AlphaFoldDB" id="A0A941I5G0"/>
<gene>
    <name evidence="2" type="ORF">KDM89_01520</name>
</gene>
<keyword evidence="1" id="KW-1133">Transmembrane helix</keyword>
<sequence>MNTNVQNPWAALPASHQKALQYLQQRGVSEADAAPAIFRLLWKAGVMVRPPHFVPAYRLAIGHALYFGIFWSSLMQIIHLVSPTIRAPGIIATVFAGVFFGVSMALIYALRKRRLQLADWQTVTTASA</sequence>
<accession>A0A941I5G0</accession>
<protein>
    <submittedName>
        <fullName evidence="2">Uncharacterized protein</fullName>
    </submittedName>
</protein>
<feature type="transmembrane region" description="Helical" evidence="1">
    <location>
        <begin position="56"/>
        <end position="78"/>
    </location>
</feature>
<keyword evidence="1" id="KW-0472">Membrane</keyword>